<dbReference type="InterPro" id="IPR006176">
    <property type="entry name" value="3-OHacyl-CoA_DH_NAD-bd"/>
</dbReference>
<dbReference type="AlphaFoldDB" id="A0A1M7RK63"/>
<dbReference type="InterPro" id="IPR008927">
    <property type="entry name" value="6-PGluconate_DH-like_C_sf"/>
</dbReference>
<dbReference type="Gene3D" id="3.40.50.720">
    <property type="entry name" value="NAD(P)-binding Rossmann-like Domain"/>
    <property type="match status" value="1"/>
</dbReference>
<evidence type="ECO:0000259" key="5">
    <source>
        <dbReference type="Pfam" id="PF00725"/>
    </source>
</evidence>
<evidence type="ECO:0000256" key="1">
    <source>
        <dbReference type="ARBA" id="ARBA00005086"/>
    </source>
</evidence>
<organism evidence="7 8">
    <name type="scientific">Cryptosporangium aurantiacum</name>
    <dbReference type="NCBI Taxonomy" id="134849"/>
    <lineage>
        <taxon>Bacteria</taxon>
        <taxon>Bacillati</taxon>
        <taxon>Actinomycetota</taxon>
        <taxon>Actinomycetes</taxon>
        <taxon>Cryptosporangiales</taxon>
        <taxon>Cryptosporangiaceae</taxon>
        <taxon>Cryptosporangium</taxon>
    </lineage>
</organism>
<accession>A0A1M7RK63</accession>
<name>A0A1M7RK63_9ACTN</name>
<evidence type="ECO:0000313" key="7">
    <source>
        <dbReference type="EMBL" id="SHN46735.1"/>
    </source>
</evidence>
<sequence length="370" mass="37526">MNANALLLLSGMLRDAVTLAERGVATPADIDTAMRLGAGHPQGPFEALAALTADQRAAHGLPDSWPPADPPSATGTPDAAGGGAASAGAGAAAWGGAVGVVGTGHMAAGIAEAVARSGRPVVVLARSSASGDGLRDRVSSSSARAVTRGRLDAATRDAVLGRITVTADPTDLSGVDVAIEAVAEDAAVKAAVLARLDTALPPGTPIATNTSSYRVADLRPSVGPDRPMLALHFFNPAPVMKLVEVVAPENLRATASAWVRSLGKTPVPCADERGFVVNRLLIPYLNDAVRAHAGGLDASEIDERMRTGANHPMGPLALIDLIGLDVTVAALESMAAVDPAPRLEPALLLRALVAAGRLGRKSGRGFYTYG</sequence>
<dbReference type="Pfam" id="PF00725">
    <property type="entry name" value="3HCDH"/>
    <property type="match status" value="2"/>
</dbReference>
<feature type="domain" description="3-hydroxyacyl-CoA dehydrogenase NAD binding" evidence="6">
    <location>
        <begin position="98"/>
        <end position="271"/>
    </location>
</feature>
<reference evidence="7 8" key="1">
    <citation type="submission" date="2016-11" db="EMBL/GenBank/DDBJ databases">
        <authorList>
            <person name="Jaros S."/>
            <person name="Januszkiewicz K."/>
            <person name="Wedrychowicz H."/>
        </authorList>
    </citation>
    <scope>NUCLEOTIDE SEQUENCE [LARGE SCALE GENOMIC DNA]</scope>
    <source>
        <strain evidence="7 8">DSM 46144</strain>
    </source>
</reference>
<keyword evidence="8" id="KW-1185">Reference proteome</keyword>
<comment type="pathway">
    <text evidence="1">Lipid metabolism; butanoate metabolism.</text>
</comment>
<keyword evidence="3" id="KW-0560">Oxidoreductase</keyword>
<feature type="region of interest" description="Disordered" evidence="4">
    <location>
        <begin position="57"/>
        <end position="86"/>
    </location>
</feature>
<dbReference type="InterPro" id="IPR013328">
    <property type="entry name" value="6PGD_dom2"/>
</dbReference>
<evidence type="ECO:0000256" key="3">
    <source>
        <dbReference type="ARBA" id="ARBA00023002"/>
    </source>
</evidence>
<dbReference type="EMBL" id="FRCS01000017">
    <property type="protein sequence ID" value="SHN46735.1"/>
    <property type="molecule type" value="Genomic_DNA"/>
</dbReference>
<dbReference type="Proteomes" id="UP000184440">
    <property type="component" value="Unassembled WGS sequence"/>
</dbReference>
<dbReference type="InterPro" id="IPR006108">
    <property type="entry name" value="3HC_DH_C"/>
</dbReference>
<dbReference type="SUPFAM" id="SSF51735">
    <property type="entry name" value="NAD(P)-binding Rossmann-fold domains"/>
    <property type="match status" value="1"/>
</dbReference>
<dbReference type="STRING" id="134849.SAMN05443668_117118"/>
<dbReference type="GO" id="GO:0070403">
    <property type="term" value="F:NAD+ binding"/>
    <property type="evidence" value="ECO:0007669"/>
    <property type="project" value="InterPro"/>
</dbReference>
<proteinExistence type="inferred from homology"/>
<feature type="domain" description="3-hydroxyacyl-CoA dehydrogenase C-terminal" evidence="5">
    <location>
        <begin position="9"/>
        <end position="54"/>
    </location>
</feature>
<evidence type="ECO:0000259" key="6">
    <source>
        <dbReference type="Pfam" id="PF02737"/>
    </source>
</evidence>
<dbReference type="PANTHER" id="PTHR48075">
    <property type="entry name" value="3-HYDROXYACYL-COA DEHYDROGENASE FAMILY PROTEIN"/>
    <property type="match status" value="1"/>
</dbReference>
<evidence type="ECO:0000256" key="2">
    <source>
        <dbReference type="ARBA" id="ARBA00009463"/>
    </source>
</evidence>
<dbReference type="GO" id="GO:0016616">
    <property type="term" value="F:oxidoreductase activity, acting on the CH-OH group of donors, NAD or NADP as acceptor"/>
    <property type="evidence" value="ECO:0007669"/>
    <property type="project" value="InterPro"/>
</dbReference>
<dbReference type="OrthoDB" id="9771883at2"/>
<dbReference type="Pfam" id="PF02737">
    <property type="entry name" value="3HCDH_N"/>
    <property type="match status" value="1"/>
</dbReference>
<dbReference type="Gene3D" id="1.10.1040.10">
    <property type="entry name" value="N-(1-d-carboxylethyl)-l-norvaline Dehydrogenase, domain 2"/>
    <property type="match status" value="2"/>
</dbReference>
<feature type="domain" description="3-hydroxyacyl-CoA dehydrogenase C-terminal" evidence="5">
    <location>
        <begin position="274"/>
        <end position="369"/>
    </location>
</feature>
<dbReference type="PANTHER" id="PTHR48075:SF9">
    <property type="entry name" value="3-HYDROXYBUTYRYL-COA DEHYDROGENASE"/>
    <property type="match status" value="1"/>
</dbReference>
<evidence type="ECO:0000256" key="4">
    <source>
        <dbReference type="SAM" id="MobiDB-lite"/>
    </source>
</evidence>
<protein>
    <submittedName>
        <fullName evidence="7">3-hydroxyacyl-CoA dehydrogenase</fullName>
    </submittedName>
</protein>
<comment type="similarity">
    <text evidence="2">Belongs to the 3-hydroxyacyl-CoA dehydrogenase family.</text>
</comment>
<gene>
    <name evidence="7" type="ORF">SAMN05443668_117118</name>
</gene>
<dbReference type="SUPFAM" id="SSF48179">
    <property type="entry name" value="6-phosphogluconate dehydrogenase C-terminal domain-like"/>
    <property type="match status" value="2"/>
</dbReference>
<dbReference type="InterPro" id="IPR036291">
    <property type="entry name" value="NAD(P)-bd_dom_sf"/>
</dbReference>
<dbReference type="GO" id="GO:0006631">
    <property type="term" value="P:fatty acid metabolic process"/>
    <property type="evidence" value="ECO:0007669"/>
    <property type="project" value="InterPro"/>
</dbReference>
<evidence type="ECO:0000313" key="8">
    <source>
        <dbReference type="Proteomes" id="UP000184440"/>
    </source>
</evidence>